<dbReference type="RefSeq" id="WP_081269052.1">
    <property type="nucleotide sequence ID" value="NZ_LVHG01000054.1"/>
</dbReference>
<feature type="signal peptide" evidence="1">
    <location>
        <begin position="1"/>
        <end position="24"/>
    </location>
</feature>
<name>A0AA91DLY2_VARPD</name>
<feature type="chain" id="PRO_5041718013" description="DUF2845 domain-containing protein" evidence="1">
    <location>
        <begin position="25"/>
        <end position="119"/>
    </location>
</feature>
<comment type="caution">
    <text evidence="2">The sequence shown here is derived from an EMBL/GenBank/DDBJ whole genome shotgun (WGS) entry which is preliminary data.</text>
</comment>
<dbReference type="AlphaFoldDB" id="A0AA91DLY2"/>
<accession>A0AA91DLY2</accession>
<evidence type="ECO:0008006" key="4">
    <source>
        <dbReference type="Google" id="ProtNLM"/>
    </source>
</evidence>
<dbReference type="EMBL" id="LVHG01000054">
    <property type="protein sequence ID" value="OAK61905.1"/>
    <property type="molecule type" value="Genomic_DNA"/>
</dbReference>
<sequence length="119" mass="12650">MRTTTASAVLFGIAALLHGAGASAQSLSCGGMLSGVGDSKYSVVQKCGEPISKEFVCVPRPQVAWVLSPYPGGPAQQVITQQCVPMEDWVYNRGQGNFLGIVRFYNGAVESVRDGDRVR</sequence>
<organism evidence="2 3">
    <name type="scientific">Variovorax paradoxus</name>
    <dbReference type="NCBI Taxonomy" id="34073"/>
    <lineage>
        <taxon>Bacteria</taxon>
        <taxon>Pseudomonadati</taxon>
        <taxon>Pseudomonadota</taxon>
        <taxon>Betaproteobacteria</taxon>
        <taxon>Burkholderiales</taxon>
        <taxon>Comamonadaceae</taxon>
        <taxon>Variovorax</taxon>
    </lineage>
</organism>
<evidence type="ECO:0000256" key="1">
    <source>
        <dbReference type="SAM" id="SignalP"/>
    </source>
</evidence>
<keyword evidence="1" id="KW-0732">Signal</keyword>
<evidence type="ECO:0000313" key="3">
    <source>
        <dbReference type="Proteomes" id="UP000077852"/>
    </source>
</evidence>
<proteinExistence type="predicted"/>
<evidence type="ECO:0000313" key="2">
    <source>
        <dbReference type="EMBL" id="OAK61905.1"/>
    </source>
</evidence>
<protein>
    <recommendedName>
        <fullName evidence="4">DUF2845 domain-containing protein</fullName>
    </recommendedName>
</protein>
<gene>
    <name evidence="2" type="ORF">A3K87_20050</name>
</gene>
<dbReference type="InterPro" id="IPR021268">
    <property type="entry name" value="DUF2845"/>
</dbReference>
<dbReference type="Proteomes" id="UP000077852">
    <property type="component" value="Unassembled WGS sequence"/>
</dbReference>
<dbReference type="Pfam" id="PF11006">
    <property type="entry name" value="DUF2845"/>
    <property type="match status" value="1"/>
</dbReference>
<reference evidence="2 3" key="1">
    <citation type="submission" date="2016-03" db="EMBL/GenBank/DDBJ databases">
        <title>Genome sequence of Variovorax paradoxus KB5.</title>
        <authorList>
            <person name="Jeong H."/>
            <person name="Hong C.E."/>
            <person name="Jo S.H."/>
            <person name="Park J.M."/>
        </authorList>
    </citation>
    <scope>NUCLEOTIDE SEQUENCE [LARGE SCALE GENOMIC DNA]</scope>
    <source>
        <strain evidence="2 3">KB5</strain>
    </source>
</reference>